<organism evidence="2">
    <name type="scientific">Anisakis simplex</name>
    <name type="common">Herring worm</name>
    <dbReference type="NCBI Taxonomy" id="6269"/>
    <lineage>
        <taxon>Eukaryota</taxon>
        <taxon>Metazoa</taxon>
        <taxon>Ecdysozoa</taxon>
        <taxon>Nematoda</taxon>
        <taxon>Chromadorea</taxon>
        <taxon>Rhabditida</taxon>
        <taxon>Spirurina</taxon>
        <taxon>Ascaridomorpha</taxon>
        <taxon>Ascaridoidea</taxon>
        <taxon>Anisakidae</taxon>
        <taxon>Anisakis</taxon>
        <taxon>Anisakis simplex complex</taxon>
    </lineage>
</organism>
<name>A0A0M3JQC9_ANISI</name>
<dbReference type="PANTHER" id="PTHR45918">
    <property type="entry name" value="ALPHA-1,3/1,6-MANNOSYLTRANSFERASE ALG2"/>
    <property type="match status" value="1"/>
</dbReference>
<reference evidence="2" key="1">
    <citation type="submission" date="2017-02" db="UniProtKB">
        <authorList>
            <consortium name="WormBaseParasite"/>
        </authorList>
    </citation>
    <scope>IDENTIFICATION</scope>
</reference>
<sequence length="49" mass="5228">LGIGGAERLVLDAAIAMQNNGHQVCIVTNQYDSTHAFDDSKQFGASSLY</sequence>
<evidence type="ECO:0000313" key="2">
    <source>
        <dbReference type="WBParaSite" id="ASIM_0000988001-mRNA-1"/>
    </source>
</evidence>
<dbReference type="PANTHER" id="PTHR45918:SF1">
    <property type="entry name" value="ALPHA-1,3_1,6-MANNOSYLTRANSFERASE ALG2"/>
    <property type="match status" value="1"/>
</dbReference>
<dbReference type="WBParaSite" id="ASIM_0000988001-mRNA-1">
    <property type="protein sequence ID" value="ASIM_0000988001-mRNA-1"/>
    <property type="gene ID" value="ASIM_0000988001"/>
</dbReference>
<dbReference type="GO" id="GO:0012505">
    <property type="term" value="C:endomembrane system"/>
    <property type="evidence" value="ECO:0007669"/>
    <property type="project" value="TreeGrafter"/>
</dbReference>
<dbReference type="InterPro" id="IPR027054">
    <property type="entry name" value="ALG2"/>
</dbReference>
<dbReference type="AlphaFoldDB" id="A0A0M3JQC9"/>
<keyword evidence="1" id="KW-0808">Transferase</keyword>
<protein>
    <submittedName>
        <fullName evidence="2">Alpha-1,3/1,6-mannosyltransferase ALG2 (inferred by orthology to a human protein)</fullName>
    </submittedName>
</protein>
<accession>A0A0M3JQC9</accession>
<dbReference type="GO" id="GO:0004378">
    <property type="term" value="F:GDP-Man:Man(1)GlcNAc(2)-PP-Dol alpha-1,3-mannosyltransferase activity"/>
    <property type="evidence" value="ECO:0007669"/>
    <property type="project" value="InterPro"/>
</dbReference>
<evidence type="ECO:0000256" key="1">
    <source>
        <dbReference type="ARBA" id="ARBA00022679"/>
    </source>
</evidence>
<proteinExistence type="predicted"/>